<reference evidence="1 2" key="1">
    <citation type="journal article" date="2019" name="Nat. Ecol. Evol.">
        <title>Megaphylogeny resolves global patterns of mushroom evolution.</title>
        <authorList>
            <person name="Varga T."/>
            <person name="Krizsan K."/>
            <person name="Foldi C."/>
            <person name="Dima B."/>
            <person name="Sanchez-Garcia M."/>
            <person name="Sanchez-Ramirez S."/>
            <person name="Szollosi G.J."/>
            <person name="Szarkandi J.G."/>
            <person name="Papp V."/>
            <person name="Albert L."/>
            <person name="Andreopoulos W."/>
            <person name="Angelini C."/>
            <person name="Antonin V."/>
            <person name="Barry K.W."/>
            <person name="Bougher N.L."/>
            <person name="Buchanan P."/>
            <person name="Buyck B."/>
            <person name="Bense V."/>
            <person name="Catcheside P."/>
            <person name="Chovatia M."/>
            <person name="Cooper J."/>
            <person name="Damon W."/>
            <person name="Desjardin D."/>
            <person name="Finy P."/>
            <person name="Geml J."/>
            <person name="Haridas S."/>
            <person name="Hughes K."/>
            <person name="Justo A."/>
            <person name="Karasinski D."/>
            <person name="Kautmanova I."/>
            <person name="Kiss B."/>
            <person name="Kocsube S."/>
            <person name="Kotiranta H."/>
            <person name="LaButti K.M."/>
            <person name="Lechner B.E."/>
            <person name="Liimatainen K."/>
            <person name="Lipzen A."/>
            <person name="Lukacs Z."/>
            <person name="Mihaltcheva S."/>
            <person name="Morgado L.N."/>
            <person name="Niskanen T."/>
            <person name="Noordeloos M.E."/>
            <person name="Ohm R.A."/>
            <person name="Ortiz-Santana B."/>
            <person name="Ovrebo C."/>
            <person name="Racz N."/>
            <person name="Riley R."/>
            <person name="Savchenko A."/>
            <person name="Shiryaev A."/>
            <person name="Soop K."/>
            <person name="Spirin V."/>
            <person name="Szebenyi C."/>
            <person name="Tomsovsky M."/>
            <person name="Tulloss R.E."/>
            <person name="Uehling J."/>
            <person name="Grigoriev I.V."/>
            <person name="Vagvolgyi C."/>
            <person name="Papp T."/>
            <person name="Martin F.M."/>
            <person name="Miettinen O."/>
            <person name="Hibbett D.S."/>
            <person name="Nagy L.G."/>
        </authorList>
    </citation>
    <scope>NUCLEOTIDE SEQUENCE [LARGE SCALE GENOMIC DNA]</scope>
    <source>
        <strain evidence="1 2">CBS 962.96</strain>
    </source>
</reference>
<protein>
    <submittedName>
        <fullName evidence="1">Uncharacterized protein</fullName>
    </submittedName>
</protein>
<organism evidence="1 2">
    <name type="scientific">Dendrothele bispora (strain CBS 962.96)</name>
    <dbReference type="NCBI Taxonomy" id="1314807"/>
    <lineage>
        <taxon>Eukaryota</taxon>
        <taxon>Fungi</taxon>
        <taxon>Dikarya</taxon>
        <taxon>Basidiomycota</taxon>
        <taxon>Agaricomycotina</taxon>
        <taxon>Agaricomycetes</taxon>
        <taxon>Agaricomycetidae</taxon>
        <taxon>Agaricales</taxon>
        <taxon>Agaricales incertae sedis</taxon>
        <taxon>Dendrothele</taxon>
    </lineage>
</organism>
<evidence type="ECO:0000313" key="2">
    <source>
        <dbReference type="Proteomes" id="UP000297245"/>
    </source>
</evidence>
<dbReference type="Proteomes" id="UP000297245">
    <property type="component" value="Unassembled WGS sequence"/>
</dbReference>
<dbReference type="AlphaFoldDB" id="A0A4S8MP93"/>
<gene>
    <name evidence="1" type="ORF">K435DRAFT_774342</name>
</gene>
<accession>A0A4S8MP93</accession>
<keyword evidence="2" id="KW-1185">Reference proteome</keyword>
<name>A0A4S8MP93_DENBC</name>
<proteinExistence type="predicted"/>
<evidence type="ECO:0000313" key="1">
    <source>
        <dbReference type="EMBL" id="THV04591.1"/>
    </source>
</evidence>
<sequence>MRPAFLCSGTIGRGAGIKRAQLAAAVVYYYEALPNKSCVPLRVLPRSDRHLDIDYVPACFPQTRSFFESYALASNHVLVLLHRPRLPLAALLDADLPSCVTY</sequence>
<dbReference type="EMBL" id="ML179054">
    <property type="protein sequence ID" value="THV04591.1"/>
    <property type="molecule type" value="Genomic_DNA"/>
</dbReference>